<dbReference type="GO" id="GO:0046872">
    <property type="term" value="F:metal ion binding"/>
    <property type="evidence" value="ECO:0007669"/>
    <property type="project" value="UniProtKB-KW"/>
</dbReference>
<evidence type="ECO:0000313" key="7">
    <source>
        <dbReference type="Proteomes" id="UP000501568"/>
    </source>
</evidence>
<dbReference type="PROSITE" id="PS51007">
    <property type="entry name" value="CYTC"/>
    <property type="match status" value="1"/>
</dbReference>
<evidence type="ECO:0000256" key="2">
    <source>
        <dbReference type="ARBA" id="ARBA00022723"/>
    </source>
</evidence>
<dbReference type="RefSeq" id="WP_165326355.1">
    <property type="nucleotide sequence ID" value="NZ_CP049109.1"/>
</dbReference>
<dbReference type="Pfam" id="PF00034">
    <property type="entry name" value="Cytochrom_C"/>
    <property type="match status" value="1"/>
</dbReference>
<evidence type="ECO:0000313" key="6">
    <source>
        <dbReference type="EMBL" id="QIG79354.1"/>
    </source>
</evidence>
<keyword evidence="7" id="KW-1185">Reference proteome</keyword>
<name>A0A6G6Y329_9SPHN</name>
<dbReference type="InterPro" id="IPR009056">
    <property type="entry name" value="Cyt_c-like_dom"/>
</dbReference>
<dbReference type="GO" id="GO:0020037">
    <property type="term" value="F:heme binding"/>
    <property type="evidence" value="ECO:0007669"/>
    <property type="project" value="InterPro"/>
</dbReference>
<feature type="domain" description="Cytochrome c" evidence="5">
    <location>
        <begin position="23"/>
        <end position="114"/>
    </location>
</feature>
<dbReference type="AlphaFoldDB" id="A0A6G6Y329"/>
<accession>A0A6G6Y329</accession>
<proteinExistence type="predicted"/>
<protein>
    <submittedName>
        <fullName evidence="6">C-type cytochrome</fullName>
    </submittedName>
</protein>
<evidence type="ECO:0000256" key="4">
    <source>
        <dbReference type="PROSITE-ProRule" id="PRU00433"/>
    </source>
</evidence>
<keyword evidence="2 4" id="KW-0479">Metal-binding</keyword>
<dbReference type="InterPro" id="IPR036909">
    <property type="entry name" value="Cyt_c-like_dom_sf"/>
</dbReference>
<dbReference type="EMBL" id="CP049109">
    <property type="protein sequence ID" value="QIG79354.1"/>
    <property type="molecule type" value="Genomic_DNA"/>
</dbReference>
<dbReference type="Gene3D" id="1.10.760.10">
    <property type="entry name" value="Cytochrome c-like domain"/>
    <property type="match status" value="1"/>
</dbReference>
<dbReference type="Proteomes" id="UP000501568">
    <property type="component" value="Chromosome"/>
</dbReference>
<reference evidence="6 7" key="1">
    <citation type="submission" date="2020-02" db="EMBL/GenBank/DDBJ databases">
        <authorList>
            <person name="Zheng R.K."/>
            <person name="Sun C.M."/>
        </authorList>
    </citation>
    <scope>NUCLEOTIDE SEQUENCE [LARGE SCALE GENOMIC DNA]</scope>
    <source>
        <strain evidence="7">zrk23</strain>
    </source>
</reference>
<gene>
    <name evidence="6" type="ORF">G5C33_05830</name>
</gene>
<keyword evidence="1 4" id="KW-0349">Heme</keyword>
<organism evidence="6 7">
    <name type="scientific">Stakelama tenebrarum</name>
    <dbReference type="NCBI Taxonomy" id="2711215"/>
    <lineage>
        <taxon>Bacteria</taxon>
        <taxon>Pseudomonadati</taxon>
        <taxon>Pseudomonadota</taxon>
        <taxon>Alphaproteobacteria</taxon>
        <taxon>Sphingomonadales</taxon>
        <taxon>Sphingomonadaceae</taxon>
        <taxon>Stakelama</taxon>
    </lineage>
</organism>
<dbReference type="SUPFAM" id="SSF46626">
    <property type="entry name" value="Cytochrome c"/>
    <property type="match status" value="1"/>
</dbReference>
<sequence length="116" mass="12198">MTVLAALAACKPPPQSRHIGDQSTMARGKQVIAQAGCGACHEIPGVAWPRGKLGPSLMNYDDIGFIAGSRPASIATLATFVRDPRSVRPDSTMPAMPISEADARAVATYLYGQDDD</sequence>
<evidence type="ECO:0000256" key="3">
    <source>
        <dbReference type="ARBA" id="ARBA00023004"/>
    </source>
</evidence>
<keyword evidence="3 4" id="KW-0408">Iron</keyword>
<evidence type="ECO:0000256" key="1">
    <source>
        <dbReference type="ARBA" id="ARBA00022617"/>
    </source>
</evidence>
<dbReference type="GO" id="GO:0009055">
    <property type="term" value="F:electron transfer activity"/>
    <property type="evidence" value="ECO:0007669"/>
    <property type="project" value="InterPro"/>
</dbReference>
<evidence type="ECO:0000259" key="5">
    <source>
        <dbReference type="PROSITE" id="PS51007"/>
    </source>
</evidence>
<dbReference type="KEGG" id="spzr:G5C33_05830"/>